<reference evidence="1 2" key="1">
    <citation type="journal article" date="2015" name="Genome Announc.">
        <title>Expanding the biotechnology potential of lactobacilli through comparative genomics of 213 strains and associated genera.</title>
        <authorList>
            <person name="Sun Z."/>
            <person name="Harris H.M."/>
            <person name="McCann A."/>
            <person name="Guo C."/>
            <person name="Argimon S."/>
            <person name="Zhang W."/>
            <person name="Yang X."/>
            <person name="Jeffery I.B."/>
            <person name="Cooney J.C."/>
            <person name="Kagawa T.F."/>
            <person name="Liu W."/>
            <person name="Song Y."/>
            <person name="Salvetti E."/>
            <person name="Wrobel A."/>
            <person name="Rasinkangas P."/>
            <person name="Parkhill J."/>
            <person name="Rea M.C."/>
            <person name="O'Sullivan O."/>
            <person name="Ritari J."/>
            <person name="Douillard F.P."/>
            <person name="Paul Ross R."/>
            <person name="Yang R."/>
            <person name="Briner A.E."/>
            <person name="Felis G.E."/>
            <person name="de Vos W.M."/>
            <person name="Barrangou R."/>
            <person name="Klaenhammer T.R."/>
            <person name="Caufield P.W."/>
            <person name="Cui Y."/>
            <person name="Zhang H."/>
            <person name="O'Toole P.W."/>
        </authorList>
    </citation>
    <scope>NUCLEOTIDE SEQUENCE [LARGE SCALE GENOMIC DNA]</scope>
    <source>
        <strain evidence="1 2">DSM 23365</strain>
    </source>
</reference>
<dbReference type="EMBL" id="AYZM01000087">
    <property type="protein sequence ID" value="KRN23816.1"/>
    <property type="molecule type" value="Genomic_DNA"/>
</dbReference>
<name>A0A0R2F619_9LACO</name>
<protein>
    <recommendedName>
        <fullName evidence="3">Antitoxin SocA-like Panacea domain-containing protein</fullName>
    </recommendedName>
</protein>
<proteinExistence type="predicted"/>
<dbReference type="AlphaFoldDB" id="A0A0R2F619"/>
<accession>A0A0R2F619</accession>
<organism evidence="1 2">
    <name type="scientific">Secundilactobacillus similis DSM 23365 = JCM 2765</name>
    <dbReference type="NCBI Taxonomy" id="1423804"/>
    <lineage>
        <taxon>Bacteria</taxon>
        <taxon>Bacillati</taxon>
        <taxon>Bacillota</taxon>
        <taxon>Bacilli</taxon>
        <taxon>Lactobacillales</taxon>
        <taxon>Lactobacillaceae</taxon>
        <taxon>Secundilactobacillus</taxon>
    </lineage>
</organism>
<gene>
    <name evidence="1" type="ORF">FD14_GL000567</name>
</gene>
<dbReference type="Proteomes" id="UP000051442">
    <property type="component" value="Unassembled WGS sequence"/>
</dbReference>
<evidence type="ECO:0008006" key="3">
    <source>
        <dbReference type="Google" id="ProtNLM"/>
    </source>
</evidence>
<evidence type="ECO:0000313" key="1">
    <source>
        <dbReference type="EMBL" id="KRN23816.1"/>
    </source>
</evidence>
<keyword evidence="2" id="KW-1185">Reference proteome</keyword>
<dbReference type="PATRIC" id="fig|1423804.4.peg.612"/>
<sequence length="137" mass="15314">MRRDEATEKLTLEQVMALLYYVQGMHLAVFDTVAFADDILACERGVAIQTVATQFYGAAGLIDDLDEAVIADHDAIEADPQLAAIVHTVQAFADGRSIIRLITRMSTERPWMETPQNQVILPGLMADYFRKLMQVIE</sequence>
<evidence type="ECO:0000313" key="2">
    <source>
        <dbReference type="Proteomes" id="UP000051442"/>
    </source>
</evidence>
<comment type="caution">
    <text evidence="1">The sequence shown here is derived from an EMBL/GenBank/DDBJ whole genome shotgun (WGS) entry which is preliminary data.</text>
</comment>